<gene>
    <name evidence="2" type="ORF">RJ641_030578</name>
</gene>
<evidence type="ECO:0000313" key="2">
    <source>
        <dbReference type="EMBL" id="KAK6941047.1"/>
    </source>
</evidence>
<dbReference type="GO" id="GO:0003700">
    <property type="term" value="F:DNA-binding transcription factor activity"/>
    <property type="evidence" value="ECO:0007669"/>
    <property type="project" value="TreeGrafter"/>
</dbReference>
<dbReference type="Proteomes" id="UP001370490">
    <property type="component" value="Unassembled WGS sequence"/>
</dbReference>
<dbReference type="GO" id="GO:0010090">
    <property type="term" value="P:trichome morphogenesis"/>
    <property type="evidence" value="ECO:0007669"/>
    <property type="project" value="InterPro"/>
</dbReference>
<evidence type="ECO:0000313" key="3">
    <source>
        <dbReference type="Proteomes" id="UP001370490"/>
    </source>
</evidence>
<dbReference type="GO" id="GO:0000976">
    <property type="term" value="F:transcription cis-regulatory region binding"/>
    <property type="evidence" value="ECO:0007669"/>
    <property type="project" value="TreeGrafter"/>
</dbReference>
<feature type="compositionally biased region" description="Polar residues" evidence="1">
    <location>
        <begin position="24"/>
        <end position="46"/>
    </location>
</feature>
<evidence type="ECO:0000256" key="1">
    <source>
        <dbReference type="SAM" id="MobiDB-lite"/>
    </source>
</evidence>
<dbReference type="GO" id="GO:0005634">
    <property type="term" value="C:nucleus"/>
    <property type="evidence" value="ECO:0007669"/>
    <property type="project" value="TreeGrafter"/>
</dbReference>
<dbReference type="PANTHER" id="PTHR46353:SF11">
    <property type="entry name" value="C2H2-TYPE DOMAIN-CONTAINING PROTEIN"/>
    <property type="match status" value="1"/>
</dbReference>
<sequence>MGKQEEYACPVQETMASEKVSAEASETYSDANQLSSERQPNSTQAGYPNMGRELAHRALFGSNRRRNRGRKTVLIVDSHQDGRVFANSQALGGHQNAHKRERQKVSVLFIIKGDKLWVYELEDKDH</sequence>
<protein>
    <recommendedName>
        <fullName evidence="4">C2H2-type domain-containing protein</fullName>
    </recommendedName>
</protein>
<reference evidence="2 3" key="1">
    <citation type="submission" date="2023-12" db="EMBL/GenBank/DDBJ databases">
        <title>A high-quality genome assembly for Dillenia turbinata (Dilleniales).</title>
        <authorList>
            <person name="Chanderbali A."/>
        </authorList>
    </citation>
    <scope>NUCLEOTIDE SEQUENCE [LARGE SCALE GENOMIC DNA]</scope>
    <source>
        <strain evidence="2">LSX21</strain>
        <tissue evidence="2">Leaf</tissue>
    </source>
</reference>
<dbReference type="EMBL" id="JBAMMX010000005">
    <property type="protein sequence ID" value="KAK6941047.1"/>
    <property type="molecule type" value="Genomic_DNA"/>
</dbReference>
<keyword evidence="3" id="KW-1185">Reference proteome</keyword>
<organism evidence="2 3">
    <name type="scientific">Dillenia turbinata</name>
    <dbReference type="NCBI Taxonomy" id="194707"/>
    <lineage>
        <taxon>Eukaryota</taxon>
        <taxon>Viridiplantae</taxon>
        <taxon>Streptophyta</taxon>
        <taxon>Embryophyta</taxon>
        <taxon>Tracheophyta</taxon>
        <taxon>Spermatophyta</taxon>
        <taxon>Magnoliopsida</taxon>
        <taxon>eudicotyledons</taxon>
        <taxon>Gunneridae</taxon>
        <taxon>Pentapetalae</taxon>
        <taxon>Dilleniales</taxon>
        <taxon>Dilleniaceae</taxon>
        <taxon>Dillenia</taxon>
    </lineage>
</organism>
<dbReference type="GO" id="GO:0009736">
    <property type="term" value="P:cytokinin-activated signaling pathway"/>
    <property type="evidence" value="ECO:0007669"/>
    <property type="project" value="TreeGrafter"/>
</dbReference>
<evidence type="ECO:0008006" key="4">
    <source>
        <dbReference type="Google" id="ProtNLM"/>
    </source>
</evidence>
<name>A0AAN8W3W7_9MAGN</name>
<dbReference type="InterPro" id="IPR044299">
    <property type="entry name" value="GIS3/ZFP5/ZFP6"/>
</dbReference>
<dbReference type="AlphaFoldDB" id="A0AAN8W3W7"/>
<dbReference type="GO" id="GO:0009740">
    <property type="term" value="P:gibberellic acid mediated signaling pathway"/>
    <property type="evidence" value="ECO:0007669"/>
    <property type="project" value="TreeGrafter"/>
</dbReference>
<comment type="caution">
    <text evidence="2">The sequence shown here is derived from an EMBL/GenBank/DDBJ whole genome shotgun (WGS) entry which is preliminary data.</text>
</comment>
<proteinExistence type="predicted"/>
<dbReference type="PANTHER" id="PTHR46353">
    <property type="entry name" value="ZINC FINGER PROTEIN 5"/>
    <property type="match status" value="1"/>
</dbReference>
<accession>A0AAN8W3W7</accession>
<feature type="region of interest" description="Disordered" evidence="1">
    <location>
        <begin position="1"/>
        <end position="50"/>
    </location>
</feature>